<name>A0ABR3V2X9_9PEZI</name>
<dbReference type="Proteomes" id="UP001586593">
    <property type="component" value="Unassembled WGS sequence"/>
</dbReference>
<evidence type="ECO:0000313" key="2">
    <source>
        <dbReference type="Proteomes" id="UP001586593"/>
    </source>
</evidence>
<keyword evidence="2" id="KW-1185">Reference proteome</keyword>
<sequence length="89" mass="10027">MVSQILQFISGRLTRVQSTRWFSSPLYPLPKFLIPPSPYPLFTGVSLSSHDLLSSSSSRSKFHRILARMIRISAYAKLVIVSRVSRASC</sequence>
<protein>
    <submittedName>
        <fullName evidence="1">Uncharacterized protein</fullName>
    </submittedName>
</protein>
<gene>
    <name evidence="1" type="ORF">VTK73DRAFT_5488</name>
</gene>
<dbReference type="EMBL" id="JAZHXJ010003054">
    <property type="protein sequence ID" value="KAL1835638.1"/>
    <property type="molecule type" value="Genomic_DNA"/>
</dbReference>
<reference evidence="1 2" key="1">
    <citation type="journal article" date="2024" name="Commun. Biol.">
        <title>Comparative genomic analysis of thermophilic fungi reveals convergent evolutionary adaptations and gene losses.</title>
        <authorList>
            <person name="Steindorff A.S."/>
            <person name="Aguilar-Pontes M.V."/>
            <person name="Robinson A.J."/>
            <person name="Andreopoulos B."/>
            <person name="LaButti K."/>
            <person name="Kuo A."/>
            <person name="Mondo S."/>
            <person name="Riley R."/>
            <person name="Otillar R."/>
            <person name="Haridas S."/>
            <person name="Lipzen A."/>
            <person name="Grimwood J."/>
            <person name="Schmutz J."/>
            <person name="Clum A."/>
            <person name="Reid I.D."/>
            <person name="Moisan M.C."/>
            <person name="Butler G."/>
            <person name="Nguyen T.T.M."/>
            <person name="Dewar K."/>
            <person name="Conant G."/>
            <person name="Drula E."/>
            <person name="Henrissat B."/>
            <person name="Hansel C."/>
            <person name="Singer S."/>
            <person name="Hutchinson M.I."/>
            <person name="de Vries R.P."/>
            <person name="Natvig D.O."/>
            <person name="Powell A.J."/>
            <person name="Tsang A."/>
            <person name="Grigoriev I.V."/>
        </authorList>
    </citation>
    <scope>NUCLEOTIDE SEQUENCE [LARGE SCALE GENOMIC DNA]</scope>
    <source>
        <strain evidence="1 2">ATCC 24622</strain>
    </source>
</reference>
<comment type="caution">
    <text evidence="1">The sequence shown here is derived from an EMBL/GenBank/DDBJ whole genome shotgun (WGS) entry which is preliminary data.</text>
</comment>
<organism evidence="1 2">
    <name type="scientific">Phialemonium thermophilum</name>
    <dbReference type="NCBI Taxonomy" id="223376"/>
    <lineage>
        <taxon>Eukaryota</taxon>
        <taxon>Fungi</taxon>
        <taxon>Dikarya</taxon>
        <taxon>Ascomycota</taxon>
        <taxon>Pezizomycotina</taxon>
        <taxon>Sordariomycetes</taxon>
        <taxon>Sordariomycetidae</taxon>
        <taxon>Cephalothecales</taxon>
        <taxon>Cephalothecaceae</taxon>
        <taxon>Phialemonium</taxon>
    </lineage>
</organism>
<proteinExistence type="predicted"/>
<evidence type="ECO:0000313" key="1">
    <source>
        <dbReference type="EMBL" id="KAL1835638.1"/>
    </source>
</evidence>
<accession>A0ABR3V2X9</accession>